<dbReference type="KEGG" id="act:ACLA_025870"/>
<reference evidence="4 5" key="1">
    <citation type="journal article" date="2008" name="PLoS Genet.">
        <title>Genomic islands in the pathogenic filamentous fungus Aspergillus fumigatus.</title>
        <authorList>
            <person name="Fedorova N.D."/>
            <person name="Khaldi N."/>
            <person name="Joardar V.S."/>
            <person name="Maiti R."/>
            <person name="Amedeo P."/>
            <person name="Anderson M.J."/>
            <person name="Crabtree J."/>
            <person name="Silva J.C."/>
            <person name="Badger J.H."/>
            <person name="Albarraq A."/>
            <person name="Angiuoli S."/>
            <person name="Bussey H."/>
            <person name="Bowyer P."/>
            <person name="Cotty P.J."/>
            <person name="Dyer P.S."/>
            <person name="Egan A."/>
            <person name="Galens K."/>
            <person name="Fraser-Liggett C.M."/>
            <person name="Haas B.J."/>
            <person name="Inman J.M."/>
            <person name="Kent R."/>
            <person name="Lemieux S."/>
            <person name="Malavazi I."/>
            <person name="Orvis J."/>
            <person name="Roemer T."/>
            <person name="Ronning C.M."/>
            <person name="Sundaram J.P."/>
            <person name="Sutton G."/>
            <person name="Turner G."/>
            <person name="Venter J.C."/>
            <person name="White O.R."/>
            <person name="Whitty B.R."/>
            <person name="Youngman P."/>
            <person name="Wolfe K.H."/>
            <person name="Goldman G.H."/>
            <person name="Wortman J.R."/>
            <person name="Jiang B."/>
            <person name="Denning D.W."/>
            <person name="Nierman W.C."/>
        </authorList>
    </citation>
    <scope>NUCLEOTIDE SEQUENCE [LARGE SCALE GENOMIC DNA]</scope>
    <source>
        <strain evidence="5">ATCC 1007 / CBS 513.65 / DSM 816 / NCTC 3887 / NRRL 1</strain>
    </source>
</reference>
<dbReference type="SMART" id="SM01272">
    <property type="entry name" value="LsmAD"/>
    <property type="match status" value="1"/>
</dbReference>
<feature type="compositionally biased region" description="Low complexity" evidence="1">
    <location>
        <begin position="333"/>
        <end position="348"/>
    </location>
</feature>
<feature type="domain" description="LsmAD" evidence="3">
    <location>
        <begin position="245"/>
        <end position="317"/>
    </location>
</feature>
<feature type="region of interest" description="Disordered" evidence="1">
    <location>
        <begin position="134"/>
        <end position="154"/>
    </location>
</feature>
<dbReference type="RefSeq" id="XP_001269296.1">
    <property type="nucleotide sequence ID" value="XM_001269295.1"/>
</dbReference>
<keyword evidence="2" id="KW-0732">Signal</keyword>
<feature type="compositionally biased region" description="Pro residues" evidence="1">
    <location>
        <begin position="1011"/>
        <end position="1023"/>
    </location>
</feature>
<evidence type="ECO:0000256" key="2">
    <source>
        <dbReference type="SAM" id="SignalP"/>
    </source>
</evidence>
<feature type="compositionally biased region" description="Pro residues" evidence="1">
    <location>
        <begin position="774"/>
        <end position="784"/>
    </location>
</feature>
<dbReference type="Proteomes" id="UP000006701">
    <property type="component" value="Unassembled WGS sequence"/>
</dbReference>
<evidence type="ECO:0000256" key="1">
    <source>
        <dbReference type="SAM" id="MobiDB-lite"/>
    </source>
</evidence>
<dbReference type="Pfam" id="PF14438">
    <property type="entry name" value="SM-ATX"/>
    <property type="match status" value="1"/>
</dbReference>
<feature type="region of interest" description="Disordered" evidence="1">
    <location>
        <begin position="287"/>
        <end position="416"/>
    </location>
</feature>
<dbReference type="VEuPathDB" id="FungiDB:ACLA_025870"/>
<feature type="region of interest" description="Disordered" evidence="1">
    <location>
        <begin position="741"/>
        <end position="760"/>
    </location>
</feature>
<dbReference type="InterPro" id="IPR025852">
    <property type="entry name" value="SM_dom_ATX"/>
</dbReference>
<dbReference type="eggNOG" id="KOG2375">
    <property type="taxonomic scope" value="Eukaryota"/>
</dbReference>
<feature type="chain" id="PRO_5002633323" evidence="2">
    <location>
        <begin position="23"/>
        <end position="1038"/>
    </location>
</feature>
<dbReference type="HOGENOM" id="CLU_007072_0_0_1"/>
<dbReference type="InterPro" id="IPR009604">
    <property type="entry name" value="LsmAD_domain"/>
</dbReference>
<dbReference type="OMA" id="RMQMSAS"/>
<accession>A1CQE9</accession>
<proteinExistence type="predicted"/>
<dbReference type="GO" id="GO:0010494">
    <property type="term" value="C:cytoplasmic stress granule"/>
    <property type="evidence" value="ECO:0007669"/>
    <property type="project" value="TreeGrafter"/>
</dbReference>
<feature type="region of interest" description="Disordered" evidence="1">
    <location>
        <begin position="500"/>
        <end position="621"/>
    </location>
</feature>
<feature type="compositionally biased region" description="Basic and acidic residues" evidence="1">
    <location>
        <begin position="287"/>
        <end position="296"/>
    </location>
</feature>
<feature type="compositionally biased region" description="Low complexity" evidence="1">
    <location>
        <begin position="978"/>
        <end position="995"/>
    </location>
</feature>
<gene>
    <name evidence="4" type="ORF">ACLA_025870</name>
</gene>
<dbReference type="GO" id="GO:0034063">
    <property type="term" value="P:stress granule assembly"/>
    <property type="evidence" value="ECO:0007669"/>
    <property type="project" value="TreeGrafter"/>
</dbReference>
<organism evidence="4 5">
    <name type="scientific">Aspergillus clavatus (strain ATCC 1007 / CBS 513.65 / DSM 816 / NCTC 3887 / NRRL 1 / QM 1276 / 107)</name>
    <dbReference type="NCBI Taxonomy" id="344612"/>
    <lineage>
        <taxon>Eukaryota</taxon>
        <taxon>Fungi</taxon>
        <taxon>Dikarya</taxon>
        <taxon>Ascomycota</taxon>
        <taxon>Pezizomycotina</taxon>
        <taxon>Eurotiomycetes</taxon>
        <taxon>Eurotiomycetidae</taxon>
        <taxon>Eurotiales</taxon>
        <taxon>Aspergillaceae</taxon>
        <taxon>Aspergillus</taxon>
        <taxon>Aspergillus subgen. Fumigati</taxon>
    </lineage>
</organism>
<dbReference type="GO" id="GO:0003729">
    <property type="term" value="F:mRNA binding"/>
    <property type="evidence" value="ECO:0007669"/>
    <property type="project" value="TreeGrafter"/>
</dbReference>
<dbReference type="GeneID" id="4701703"/>
<keyword evidence="5" id="KW-1185">Reference proteome</keyword>
<evidence type="ECO:0000313" key="4">
    <source>
        <dbReference type="EMBL" id="EAW07870.1"/>
    </source>
</evidence>
<feature type="compositionally biased region" description="Polar residues" evidence="1">
    <location>
        <begin position="44"/>
        <end position="82"/>
    </location>
</feature>
<dbReference type="PANTHER" id="PTHR12854">
    <property type="entry name" value="ATAXIN 2-RELATED"/>
    <property type="match status" value="1"/>
</dbReference>
<dbReference type="InterPro" id="IPR045117">
    <property type="entry name" value="ATXN2-like"/>
</dbReference>
<feature type="region of interest" description="Disordered" evidence="1">
    <location>
        <begin position="29"/>
        <end position="83"/>
    </location>
</feature>
<dbReference type="AlphaFoldDB" id="A1CQE9"/>
<feature type="compositionally biased region" description="Polar residues" evidence="1">
    <location>
        <begin position="604"/>
        <end position="621"/>
    </location>
</feature>
<feature type="region of interest" description="Disordered" evidence="1">
    <location>
        <begin position="638"/>
        <end position="658"/>
    </location>
</feature>
<feature type="compositionally biased region" description="Basic and acidic residues" evidence="1">
    <location>
        <begin position="310"/>
        <end position="320"/>
    </location>
</feature>
<evidence type="ECO:0000259" key="3">
    <source>
        <dbReference type="SMART" id="SM01272"/>
    </source>
</evidence>
<evidence type="ECO:0000313" key="5">
    <source>
        <dbReference type="Proteomes" id="UP000006701"/>
    </source>
</evidence>
<sequence>MVLSLFLAVICVSSAPPPLAFAKHNAAQLTPSRRRSNSHKAWGQGTNPITQRSSYAQHNGNMPPSKASAPSNPTSKESNTPDNHAHDRLVFLLTSFIGLNATITTKSGEKYTGIFSSSSLEPNDSSFILKMAQRPTKQDQQRANGTSDAVSPFLGSAPDHSMSFDVKDVVDIAVSNVSTADITAKVSNGAAAAFKTDTDISGNFAMRERTLKRWEPAADTEIDMSLESAAASAGWDQFETNERLFGATSSYDENIYTTRIDRSDPAYKRKEAEAARIAREIEGTEIDNAHVREERGTVPVDDSGLDEEDKYSGVRRDEKNFPPLVSGQPNKYTPPARRQPAAQPTTTAEAPSSLKRADAVSKDTIAAPAPAKEPVTTQPKSTPPTTKPVEAEQQPVPVKAAPSIPSAPKRPAADNATANVEAEVLDHFRQFANSEKLKLQERRRNQASYDRTVKLNELMKFSKNFKLATPVPKDLVPILAKDPQKQEEIIQRAQIQAEEKLATKPSPSAPEQKPTPRAPGAVAPPTQPDRSIYPRGRQAFPPTGPHAGPGGRPAHQGTHPGRPGTGMLSHRLADNLQQRKGGVMAPVPAPLPIPDARVPPSGTAGDQSVVSSPNKTHTPMSAASTKFNVRAMEFKPNPAASTFTPGASSSSSPFVRGRSVSRVTSPSIFFGAKKPRPISERPSIQDQFNPIKRMKKESAEQSDKSYNFNGGIPPAYKTLPTWDVSPANEEKTYLQMFKQPAGMPSISPQSRSASNPQAPHQAQIPFQFQQTAPGMPPASGPPHGPHNLHPQQQHHGAGPGHFDDHHRMQMSASTSQVFPSPRMQHGYPSPMAPHAQLAFGQPVPQFYVNQGGPQPTHMRHFPGAPQFVNPQTGMGAPMMVQQPSSGPYMSGPQSMTPYTPQMQMYSPNPGHAYPQHAPPQPHSGYPSPSRGAPMMMHQNSQPGQPPQPVMFMSPGQHGQPVYAGQQPGHMPPVRGNYPQQQPHFQSSPHQSQHYPPHQHRNPSNGFNQMPQMPPQMPSQPPSAVPSNTQASEAADEVK</sequence>
<feature type="signal peptide" evidence="2">
    <location>
        <begin position="1"/>
        <end position="22"/>
    </location>
</feature>
<feature type="region of interest" description="Disordered" evidence="1">
    <location>
        <begin position="770"/>
        <end position="806"/>
    </location>
</feature>
<dbReference type="EMBL" id="DS027059">
    <property type="protein sequence ID" value="EAW07870.1"/>
    <property type="molecule type" value="Genomic_DNA"/>
</dbReference>
<feature type="region of interest" description="Disordered" evidence="1">
    <location>
        <begin position="671"/>
        <end position="712"/>
    </location>
</feature>
<feature type="compositionally biased region" description="Polar residues" evidence="1">
    <location>
        <begin position="746"/>
        <end position="760"/>
    </location>
</feature>
<protein>
    <submittedName>
        <fullName evidence="4">PAB1 binding protein (Pbp1), putative</fullName>
    </submittedName>
</protein>
<dbReference type="Pfam" id="PF06741">
    <property type="entry name" value="LsmAD"/>
    <property type="match status" value="1"/>
</dbReference>
<feature type="region of interest" description="Disordered" evidence="1">
    <location>
        <begin position="900"/>
        <end position="1038"/>
    </location>
</feature>
<name>A1CQE9_ASPCL</name>
<dbReference type="PANTHER" id="PTHR12854:SF7">
    <property type="entry name" value="ATAXIN-2 HOMOLOG"/>
    <property type="match status" value="1"/>
</dbReference>
<dbReference type="STRING" id="344612.A1CQE9"/>
<dbReference type="OrthoDB" id="2275718at2759"/>